<reference evidence="4" key="2">
    <citation type="submission" date="2023-01" db="EMBL/GenBank/DDBJ databases">
        <title>Draft genome sequence of Paraferrimonas sedimenticola strain NBRC 101628.</title>
        <authorList>
            <person name="Sun Q."/>
            <person name="Mori K."/>
        </authorList>
    </citation>
    <scope>NUCLEOTIDE SEQUENCE</scope>
    <source>
        <strain evidence="4">NBRC 101628</strain>
    </source>
</reference>
<comment type="caution">
    <text evidence="4">The sequence shown here is derived from an EMBL/GenBank/DDBJ whole genome shotgun (WGS) entry which is preliminary data.</text>
</comment>
<dbReference type="SFLD" id="SFLDS00029">
    <property type="entry name" value="Radical_SAM"/>
    <property type="match status" value="1"/>
</dbReference>
<evidence type="ECO:0000313" key="5">
    <source>
        <dbReference type="Proteomes" id="UP001161422"/>
    </source>
</evidence>
<keyword evidence="2" id="KW-0408">Iron</keyword>
<reference evidence="4" key="1">
    <citation type="journal article" date="2014" name="Int. J. Syst. Evol. Microbiol.">
        <title>Complete genome sequence of Corynebacterium casei LMG S-19264T (=DSM 44701T), isolated from a smear-ripened cheese.</title>
        <authorList>
            <consortium name="US DOE Joint Genome Institute (JGI-PGF)"/>
            <person name="Walter F."/>
            <person name="Albersmeier A."/>
            <person name="Kalinowski J."/>
            <person name="Ruckert C."/>
        </authorList>
    </citation>
    <scope>NUCLEOTIDE SEQUENCE</scope>
    <source>
        <strain evidence="4">NBRC 101628</strain>
    </source>
</reference>
<gene>
    <name evidence="4" type="ORF">GCM10007895_24340</name>
</gene>
<dbReference type="SFLD" id="SFLDG01084">
    <property type="entry name" value="Uncharacterised_Radical_SAM_Su"/>
    <property type="match status" value="1"/>
</dbReference>
<dbReference type="RefSeq" id="WP_095504422.1">
    <property type="nucleotide sequence ID" value="NZ_BSNC01000005.1"/>
</dbReference>
<organism evidence="4 5">
    <name type="scientific">Paraferrimonas sedimenticola</name>
    <dbReference type="NCBI Taxonomy" id="375674"/>
    <lineage>
        <taxon>Bacteria</taxon>
        <taxon>Pseudomonadati</taxon>
        <taxon>Pseudomonadota</taxon>
        <taxon>Gammaproteobacteria</taxon>
        <taxon>Alteromonadales</taxon>
        <taxon>Ferrimonadaceae</taxon>
        <taxon>Paraferrimonas</taxon>
    </lineage>
</organism>
<dbReference type="Gene3D" id="3.80.30.30">
    <property type="match status" value="1"/>
</dbReference>
<dbReference type="Proteomes" id="UP001161422">
    <property type="component" value="Unassembled WGS sequence"/>
</dbReference>
<dbReference type="SUPFAM" id="SSF102114">
    <property type="entry name" value="Radical SAM enzymes"/>
    <property type="match status" value="1"/>
</dbReference>
<evidence type="ECO:0000256" key="1">
    <source>
        <dbReference type="ARBA" id="ARBA00022723"/>
    </source>
</evidence>
<keyword evidence="3" id="KW-0411">Iron-sulfur</keyword>
<proteinExistence type="predicted"/>
<accession>A0AA37RXG8</accession>
<keyword evidence="1" id="KW-0479">Metal-binding</keyword>
<dbReference type="EMBL" id="BSNC01000005">
    <property type="protein sequence ID" value="GLP97128.1"/>
    <property type="molecule type" value="Genomic_DNA"/>
</dbReference>
<keyword evidence="5" id="KW-1185">Reference proteome</keyword>
<protein>
    <recommendedName>
        <fullName evidence="6">Radical SAM protein</fullName>
    </recommendedName>
</protein>
<evidence type="ECO:0000256" key="2">
    <source>
        <dbReference type="ARBA" id="ARBA00023004"/>
    </source>
</evidence>
<dbReference type="InterPro" id="IPR007197">
    <property type="entry name" value="rSAM"/>
</dbReference>
<dbReference type="GO" id="GO:0003824">
    <property type="term" value="F:catalytic activity"/>
    <property type="evidence" value="ECO:0007669"/>
    <property type="project" value="InterPro"/>
</dbReference>
<evidence type="ECO:0000313" key="4">
    <source>
        <dbReference type="EMBL" id="GLP97128.1"/>
    </source>
</evidence>
<dbReference type="InterPro" id="IPR058240">
    <property type="entry name" value="rSAM_sf"/>
</dbReference>
<dbReference type="GO" id="GO:0046872">
    <property type="term" value="F:metal ion binding"/>
    <property type="evidence" value="ECO:0007669"/>
    <property type="project" value="UniProtKB-KW"/>
</dbReference>
<evidence type="ECO:0000256" key="3">
    <source>
        <dbReference type="ARBA" id="ARBA00023014"/>
    </source>
</evidence>
<dbReference type="AlphaFoldDB" id="A0AA37RXG8"/>
<evidence type="ECO:0008006" key="6">
    <source>
        <dbReference type="Google" id="ProtNLM"/>
    </source>
</evidence>
<sequence length="297" mass="33411">MIRKPDYERGRIFVSPILGCNAQCHFCYIYDKGYKKKAVKNGFDIEQVIMYLNSHESFQFESDGSIISIGAWGDPFPRYSKNLCYHTISWLKKLAELGNPIQIMSRYELHPEILEEIVNVNRYYGHIMYSTSVSSIESFRIIEPYSDSPNKRLASVSNLNKAGIATNVMIKPFIQGVTDLEVDQIGDALMANGIKQCVVGDLLLDETIKGKLLSDNLLATSNIYELEQQVLDCTSGETYELNTSIEMNRFCHALSLQGINVFKKSSCVSSFILGKPNPANYIESDPNGYCIKCGVCE</sequence>
<name>A0AA37RXG8_9GAMM</name>
<dbReference type="PANTHER" id="PTHR43432:SF4">
    <property type="entry name" value="RADICAL SAM CORE DOMAIN-CONTAINING PROTEIN"/>
    <property type="match status" value="1"/>
</dbReference>
<dbReference type="GO" id="GO:0051536">
    <property type="term" value="F:iron-sulfur cluster binding"/>
    <property type="evidence" value="ECO:0007669"/>
    <property type="project" value="UniProtKB-KW"/>
</dbReference>
<dbReference type="InterPro" id="IPR040086">
    <property type="entry name" value="MJ0683-like"/>
</dbReference>
<dbReference type="PANTHER" id="PTHR43432">
    <property type="entry name" value="SLR0285 PROTEIN"/>
    <property type="match status" value="1"/>
</dbReference>